<keyword evidence="7" id="KW-1185">Reference proteome</keyword>
<reference evidence="6 7" key="1">
    <citation type="submission" date="2020-08" db="EMBL/GenBank/DDBJ databases">
        <title>Sequencing the genomes of 1000 actinobacteria strains.</title>
        <authorList>
            <person name="Klenk H.-P."/>
        </authorList>
    </citation>
    <scope>NUCLEOTIDE SEQUENCE [LARGE SCALE GENOMIC DNA]</scope>
    <source>
        <strain evidence="6 7">DSM 44230</strain>
    </source>
</reference>
<organism evidence="6 7">
    <name type="scientific">Crossiella cryophila</name>
    <dbReference type="NCBI Taxonomy" id="43355"/>
    <lineage>
        <taxon>Bacteria</taxon>
        <taxon>Bacillati</taxon>
        <taxon>Actinomycetota</taxon>
        <taxon>Actinomycetes</taxon>
        <taxon>Pseudonocardiales</taxon>
        <taxon>Pseudonocardiaceae</taxon>
        <taxon>Crossiella</taxon>
    </lineage>
</organism>
<dbReference type="InterPro" id="IPR001647">
    <property type="entry name" value="HTH_TetR"/>
</dbReference>
<dbReference type="Pfam" id="PF00440">
    <property type="entry name" value="TetR_N"/>
    <property type="match status" value="1"/>
</dbReference>
<evidence type="ECO:0000256" key="3">
    <source>
        <dbReference type="ARBA" id="ARBA00023163"/>
    </source>
</evidence>
<gene>
    <name evidence="6" type="ORF">HNR67_002843</name>
</gene>
<dbReference type="InterPro" id="IPR009057">
    <property type="entry name" value="Homeodomain-like_sf"/>
</dbReference>
<keyword evidence="2 4" id="KW-0238">DNA-binding</keyword>
<dbReference type="PROSITE" id="PS50977">
    <property type="entry name" value="HTH_TETR_2"/>
    <property type="match status" value="1"/>
</dbReference>
<keyword evidence="3" id="KW-0804">Transcription</keyword>
<dbReference type="AlphaFoldDB" id="A0A7W7C914"/>
<evidence type="ECO:0000313" key="6">
    <source>
        <dbReference type="EMBL" id="MBB4676725.1"/>
    </source>
</evidence>
<dbReference type="Proteomes" id="UP000533598">
    <property type="component" value="Unassembled WGS sequence"/>
</dbReference>
<dbReference type="Gene3D" id="1.10.357.10">
    <property type="entry name" value="Tetracycline Repressor, domain 2"/>
    <property type="match status" value="1"/>
</dbReference>
<dbReference type="Pfam" id="PF17754">
    <property type="entry name" value="TetR_C_14"/>
    <property type="match status" value="1"/>
</dbReference>
<dbReference type="GO" id="GO:0000976">
    <property type="term" value="F:transcription cis-regulatory region binding"/>
    <property type="evidence" value="ECO:0007669"/>
    <property type="project" value="TreeGrafter"/>
</dbReference>
<accession>A0A7W7C914</accession>
<evidence type="ECO:0000256" key="2">
    <source>
        <dbReference type="ARBA" id="ARBA00023125"/>
    </source>
</evidence>
<dbReference type="InterPro" id="IPR041347">
    <property type="entry name" value="MftR_C"/>
</dbReference>
<keyword evidence="1" id="KW-0805">Transcription regulation</keyword>
<dbReference type="RefSeq" id="WP_185002511.1">
    <property type="nucleotide sequence ID" value="NZ_BAAAUI010000068.1"/>
</dbReference>
<comment type="caution">
    <text evidence="6">The sequence shown here is derived from an EMBL/GenBank/DDBJ whole genome shotgun (WGS) entry which is preliminary data.</text>
</comment>
<protein>
    <submittedName>
        <fullName evidence="6">AcrR family transcriptional regulator</fullName>
    </submittedName>
</protein>
<evidence type="ECO:0000313" key="7">
    <source>
        <dbReference type="Proteomes" id="UP000533598"/>
    </source>
</evidence>
<dbReference type="Gene3D" id="1.10.10.60">
    <property type="entry name" value="Homeodomain-like"/>
    <property type="match status" value="1"/>
</dbReference>
<dbReference type="InterPro" id="IPR050109">
    <property type="entry name" value="HTH-type_TetR-like_transc_reg"/>
</dbReference>
<feature type="DNA-binding region" description="H-T-H motif" evidence="4">
    <location>
        <begin position="39"/>
        <end position="58"/>
    </location>
</feature>
<dbReference type="PANTHER" id="PTHR30055">
    <property type="entry name" value="HTH-TYPE TRANSCRIPTIONAL REGULATOR RUTR"/>
    <property type="match status" value="1"/>
</dbReference>
<evidence type="ECO:0000259" key="5">
    <source>
        <dbReference type="PROSITE" id="PS50977"/>
    </source>
</evidence>
<feature type="domain" description="HTH tetR-type" evidence="5">
    <location>
        <begin position="16"/>
        <end position="76"/>
    </location>
</feature>
<dbReference type="GO" id="GO:0003700">
    <property type="term" value="F:DNA-binding transcription factor activity"/>
    <property type="evidence" value="ECO:0007669"/>
    <property type="project" value="TreeGrafter"/>
</dbReference>
<name>A0A7W7C914_9PSEU</name>
<dbReference type="SUPFAM" id="SSF46689">
    <property type="entry name" value="Homeodomain-like"/>
    <property type="match status" value="1"/>
</dbReference>
<evidence type="ECO:0000256" key="1">
    <source>
        <dbReference type="ARBA" id="ARBA00023015"/>
    </source>
</evidence>
<dbReference type="EMBL" id="JACHMH010000001">
    <property type="protein sequence ID" value="MBB4676725.1"/>
    <property type="molecule type" value="Genomic_DNA"/>
</dbReference>
<evidence type="ECO:0000256" key="4">
    <source>
        <dbReference type="PROSITE-ProRule" id="PRU00335"/>
    </source>
</evidence>
<dbReference type="PANTHER" id="PTHR30055:SF238">
    <property type="entry name" value="MYCOFACTOCIN BIOSYNTHESIS TRANSCRIPTIONAL REGULATOR MFTR-RELATED"/>
    <property type="match status" value="1"/>
</dbReference>
<proteinExistence type="predicted"/>
<sequence>MDSAKPEPGLRERKKAATRDALSWAAIKLAVERGLENVLVEDVAAEAGVSARTFNNYFGSKAEAIAYRHLERARQIAVRFRECPAEQPLWAALTESVLGHFRALEQKPPDPVWQAGVRLMTEDPSLTGEFLKASALADHEFAVAIAERTGTDLGQDLYPRLVAGAVSSAIGVATEIWLHSDPPRPVIPLIADALAQVSAGLPAP</sequence>